<dbReference type="InterPro" id="IPR002401">
    <property type="entry name" value="Cyt_P450_E_grp-I"/>
</dbReference>
<dbReference type="InterPro" id="IPR017972">
    <property type="entry name" value="Cyt_P450_CS"/>
</dbReference>
<gene>
    <name evidence="11" type="primary">CYP2W1</name>
</gene>
<dbReference type="PRINTS" id="PR00463">
    <property type="entry name" value="EP450I"/>
</dbReference>
<evidence type="ECO:0000313" key="10">
    <source>
        <dbReference type="Proteomes" id="UP001652662"/>
    </source>
</evidence>
<dbReference type="InterPro" id="IPR050182">
    <property type="entry name" value="Cytochrome_P450_fam2"/>
</dbReference>
<evidence type="ECO:0000256" key="4">
    <source>
        <dbReference type="ARBA" id="ARBA00022617"/>
    </source>
</evidence>
<dbReference type="PRINTS" id="PR00385">
    <property type="entry name" value="P450"/>
</dbReference>
<dbReference type="Gene3D" id="1.10.630.10">
    <property type="entry name" value="Cytochrome P450"/>
    <property type="match status" value="1"/>
</dbReference>
<feature type="signal peptide" evidence="9">
    <location>
        <begin position="1"/>
        <end position="19"/>
    </location>
</feature>
<proteinExistence type="inferred from homology"/>
<evidence type="ECO:0000256" key="3">
    <source>
        <dbReference type="ARBA" id="ARBA00010617"/>
    </source>
</evidence>
<keyword evidence="9" id="KW-0732">Signal</keyword>
<evidence type="ECO:0000256" key="9">
    <source>
        <dbReference type="SAM" id="SignalP"/>
    </source>
</evidence>
<dbReference type="Pfam" id="PF00067">
    <property type="entry name" value="p450"/>
    <property type="match status" value="1"/>
</dbReference>
<comment type="similarity">
    <text evidence="3 8">Belongs to the cytochrome P450 family.</text>
</comment>
<evidence type="ECO:0000256" key="6">
    <source>
        <dbReference type="ARBA" id="ARBA00023004"/>
    </source>
</evidence>
<dbReference type="Proteomes" id="UP001652662">
    <property type="component" value="Chromosome 12"/>
</dbReference>
<dbReference type="PROSITE" id="PS00086">
    <property type="entry name" value="CYTOCHROME_P450"/>
    <property type="match status" value="1"/>
</dbReference>
<dbReference type="InterPro" id="IPR001128">
    <property type="entry name" value="Cyt_P450"/>
</dbReference>
<evidence type="ECO:0000256" key="8">
    <source>
        <dbReference type="RuleBase" id="RU000461"/>
    </source>
</evidence>
<accession>A0ABM2FCT8</accession>
<feature type="chain" id="PRO_5047040024" evidence="9">
    <location>
        <begin position="20"/>
        <end position="496"/>
    </location>
</feature>
<evidence type="ECO:0000256" key="2">
    <source>
        <dbReference type="ARBA" id="ARBA00004370"/>
    </source>
</evidence>
<keyword evidence="7" id="KW-0472">Membrane</keyword>
<keyword evidence="8" id="KW-0503">Monooxygenase</keyword>
<comment type="cofactor">
    <cofactor evidence="1">
        <name>heme</name>
        <dbReference type="ChEBI" id="CHEBI:30413"/>
    </cofactor>
</comment>
<dbReference type="PANTHER" id="PTHR24300:SF291">
    <property type="entry name" value="CYTOCHROME P450 2W1"/>
    <property type="match status" value="1"/>
</dbReference>
<keyword evidence="4 8" id="KW-0349">Heme</keyword>
<keyword evidence="8" id="KW-0560">Oxidoreductase</keyword>
<organism evidence="10 11">
    <name type="scientific">Equus przewalskii</name>
    <name type="common">Przewalski's horse</name>
    <name type="synonym">Equus caballus przewalskii</name>
    <dbReference type="NCBI Taxonomy" id="9798"/>
    <lineage>
        <taxon>Eukaryota</taxon>
        <taxon>Metazoa</taxon>
        <taxon>Chordata</taxon>
        <taxon>Craniata</taxon>
        <taxon>Vertebrata</taxon>
        <taxon>Euteleostomi</taxon>
        <taxon>Mammalia</taxon>
        <taxon>Eutheria</taxon>
        <taxon>Laurasiatheria</taxon>
        <taxon>Perissodactyla</taxon>
        <taxon>Equidae</taxon>
        <taxon>Equus</taxon>
    </lineage>
</organism>
<dbReference type="RefSeq" id="XP_008532542.2">
    <property type="nucleotide sequence ID" value="XM_008534320.2"/>
</dbReference>
<evidence type="ECO:0000256" key="5">
    <source>
        <dbReference type="ARBA" id="ARBA00022723"/>
    </source>
</evidence>
<keyword evidence="5 8" id="KW-0479">Metal-binding</keyword>
<dbReference type="GeneID" id="103560287"/>
<dbReference type="SUPFAM" id="SSF48264">
    <property type="entry name" value="Cytochrome P450"/>
    <property type="match status" value="1"/>
</dbReference>
<evidence type="ECO:0000256" key="7">
    <source>
        <dbReference type="ARBA" id="ARBA00023136"/>
    </source>
</evidence>
<comment type="subcellular location">
    <subcellularLocation>
        <location evidence="2">Membrane</location>
    </subcellularLocation>
</comment>
<evidence type="ECO:0000256" key="1">
    <source>
        <dbReference type="ARBA" id="ARBA00001971"/>
    </source>
</evidence>
<reference evidence="11" key="1">
    <citation type="submission" date="2025-08" db="UniProtKB">
        <authorList>
            <consortium name="RefSeq"/>
        </authorList>
    </citation>
    <scope>IDENTIFICATION</scope>
    <source>
        <tissue evidence="11">Blood</tissue>
    </source>
</reference>
<dbReference type="PANTHER" id="PTHR24300">
    <property type="entry name" value="CYTOCHROME P450 508A4-RELATED"/>
    <property type="match status" value="1"/>
</dbReference>
<evidence type="ECO:0000313" key="11">
    <source>
        <dbReference type="RefSeq" id="XP_008532542.2"/>
    </source>
</evidence>
<name>A0ABM2FCT8_EQUPR</name>
<protein>
    <submittedName>
        <fullName evidence="11">Cytochrome P450 2W1 isoform X1</fullName>
    </submittedName>
</protein>
<dbReference type="InterPro" id="IPR036396">
    <property type="entry name" value="Cyt_P450_sf"/>
</dbReference>
<sequence>MALLLLGFLGLLGLLGLWGLLRTCARAPAPTPRWPPGPRPLPLIGNLHLLRVSQMDRSLMQLSEQYGPVFTVHLGLQKTVVLTGYEAVREALVGTGQELADRPPIAIFQLIQGGGGVFFSSGPRWRAARQFTVRTLHRLGVGRGPAANKVLQELRCLTVQLDGYGGRPFPLALLGWAPSNVTFTLLFGQRFDYRDPVFVALLGLIDEVMVLLGTPGLQLFNIYPWLGTLLQLHRPVLRKIEEVRAILSTLLEARRPSTPRRGPVQSYMDALIQEGQGKDPTGLFAEANMVACALDMVMAGTETTSATLQWAALLMGKHPSVQGRVQEELDRVLGPERLPRLEDQRSLPYTNAVLHEVQRFITLLPHVARCTAADTQLCGYQLPKGTPVVPLLSSVLLDKTQWATPHQFNPGHFLDADGRFVKPAAFLPFSAGRRVCVGESLARSELFLLFAGLLQRYRLLPPPGLSPATLDTTPAPAFTMRPPAQALCAVPRPQGR</sequence>
<keyword evidence="6 8" id="KW-0408">Iron</keyword>
<keyword evidence="10" id="KW-1185">Reference proteome</keyword>